<dbReference type="Gene3D" id="3.40.30.10">
    <property type="entry name" value="Glutaredoxin"/>
    <property type="match status" value="1"/>
</dbReference>
<feature type="domain" description="GST C-terminal" evidence="2">
    <location>
        <begin position="85"/>
        <end position="230"/>
    </location>
</feature>
<dbReference type="CDD" id="cd03194">
    <property type="entry name" value="GST_C_3"/>
    <property type="match status" value="1"/>
</dbReference>
<dbReference type="PROSITE" id="PS50405">
    <property type="entry name" value="GST_CTER"/>
    <property type="match status" value="1"/>
</dbReference>
<dbReference type="GO" id="GO:0004364">
    <property type="term" value="F:glutathione transferase activity"/>
    <property type="evidence" value="ECO:0007669"/>
    <property type="project" value="TreeGrafter"/>
</dbReference>
<dbReference type="PANTHER" id="PTHR42673:SF4">
    <property type="entry name" value="MALEYLACETOACETATE ISOMERASE"/>
    <property type="match status" value="1"/>
</dbReference>
<sequence>MYQLYIANKNYSSWSLRPWVLMHALAIPFEEKQVQFQSNDNSAQFKAFAPNAKVPCLHHDNWVVWDSLAIVEYLAERHNGVWPTDDKERSWARSAAAEMHSGFTALRSYCPFHAAGRFDKTPLPDAVLTDLQRIEQLWQEGLQGFGGPYLAGKQFTAVDAFYAPVLFRIQSYQLPVSTAVSPYVRLMMKLPAMQLWYQQALSEPFWDDEHEIAALGSGKLIADHRSGSSSSSDVG</sequence>
<dbReference type="InterPro" id="IPR010987">
    <property type="entry name" value="Glutathione-S-Trfase_C-like"/>
</dbReference>
<dbReference type="AlphaFoldDB" id="A0A5C8LY93"/>
<evidence type="ECO:0000313" key="3">
    <source>
        <dbReference type="EMBL" id="TXK81145.1"/>
    </source>
</evidence>
<name>A0A5C8LY93_9GAMM</name>
<dbReference type="SFLD" id="SFLDS00019">
    <property type="entry name" value="Glutathione_Transferase_(cytos"/>
    <property type="match status" value="1"/>
</dbReference>
<dbReference type="OrthoDB" id="9799538at2"/>
<reference evidence="3 4" key="1">
    <citation type="submission" date="2019-08" db="EMBL/GenBank/DDBJ databases">
        <title>Draft genome analysis of Rheinheimera tangshanensis isolated from the roots of fresh rice plants (Oryza sativa).</title>
        <authorList>
            <person name="Yu Q."/>
            <person name="Qi Y."/>
            <person name="Zhang H."/>
            <person name="Pu J."/>
        </authorList>
    </citation>
    <scope>NUCLEOTIDE SEQUENCE [LARGE SCALE GENOMIC DNA]</scope>
    <source>
        <strain evidence="3 4">JA3-B52</strain>
    </source>
</reference>
<dbReference type="Pfam" id="PF13410">
    <property type="entry name" value="GST_C_2"/>
    <property type="match status" value="1"/>
</dbReference>
<accession>A0A5C8LY93</accession>
<feature type="domain" description="GST N-terminal" evidence="1">
    <location>
        <begin position="2"/>
        <end position="82"/>
    </location>
</feature>
<dbReference type="RefSeq" id="WP_147904013.1">
    <property type="nucleotide sequence ID" value="NZ_BAAAGC010000007.1"/>
</dbReference>
<organism evidence="3 4">
    <name type="scientific">Rheinheimera tangshanensis</name>
    <dbReference type="NCBI Taxonomy" id="400153"/>
    <lineage>
        <taxon>Bacteria</taxon>
        <taxon>Pseudomonadati</taxon>
        <taxon>Pseudomonadota</taxon>
        <taxon>Gammaproteobacteria</taxon>
        <taxon>Chromatiales</taxon>
        <taxon>Chromatiaceae</taxon>
        <taxon>Rheinheimera</taxon>
    </lineage>
</organism>
<dbReference type="Gene3D" id="1.20.1050.10">
    <property type="match status" value="1"/>
</dbReference>
<dbReference type="GO" id="GO:0006559">
    <property type="term" value="P:L-phenylalanine catabolic process"/>
    <property type="evidence" value="ECO:0007669"/>
    <property type="project" value="TreeGrafter"/>
</dbReference>
<dbReference type="PANTHER" id="PTHR42673">
    <property type="entry name" value="MALEYLACETOACETATE ISOMERASE"/>
    <property type="match status" value="1"/>
</dbReference>
<dbReference type="SFLD" id="SFLDG00358">
    <property type="entry name" value="Main_(cytGST)"/>
    <property type="match status" value="1"/>
</dbReference>
<evidence type="ECO:0000259" key="2">
    <source>
        <dbReference type="PROSITE" id="PS50405"/>
    </source>
</evidence>
<proteinExistence type="predicted"/>
<dbReference type="CDD" id="cd03043">
    <property type="entry name" value="GST_N_1"/>
    <property type="match status" value="1"/>
</dbReference>
<dbReference type="EMBL" id="VRLR01000004">
    <property type="protein sequence ID" value="TXK81145.1"/>
    <property type="molecule type" value="Genomic_DNA"/>
</dbReference>
<evidence type="ECO:0000313" key="4">
    <source>
        <dbReference type="Proteomes" id="UP000321814"/>
    </source>
</evidence>
<gene>
    <name evidence="3" type="ORF">FU839_08480</name>
</gene>
<protein>
    <submittedName>
        <fullName evidence="3">Glutathione S-transferase family protein</fullName>
    </submittedName>
</protein>
<comment type="caution">
    <text evidence="3">The sequence shown here is derived from an EMBL/GenBank/DDBJ whole genome shotgun (WGS) entry which is preliminary data.</text>
</comment>
<dbReference type="Proteomes" id="UP000321814">
    <property type="component" value="Unassembled WGS sequence"/>
</dbReference>
<dbReference type="PROSITE" id="PS50404">
    <property type="entry name" value="GST_NTER"/>
    <property type="match status" value="1"/>
</dbReference>
<dbReference type="GO" id="GO:0016034">
    <property type="term" value="F:maleylacetoacetate isomerase activity"/>
    <property type="evidence" value="ECO:0007669"/>
    <property type="project" value="TreeGrafter"/>
</dbReference>
<evidence type="ECO:0000259" key="1">
    <source>
        <dbReference type="PROSITE" id="PS50404"/>
    </source>
</evidence>
<dbReference type="InterPro" id="IPR040079">
    <property type="entry name" value="Glutathione_S-Trfase"/>
</dbReference>
<dbReference type="InterPro" id="IPR036249">
    <property type="entry name" value="Thioredoxin-like_sf"/>
</dbReference>
<dbReference type="Pfam" id="PF13409">
    <property type="entry name" value="GST_N_2"/>
    <property type="match status" value="1"/>
</dbReference>
<keyword evidence="4" id="KW-1185">Reference proteome</keyword>
<dbReference type="GO" id="GO:0006749">
    <property type="term" value="P:glutathione metabolic process"/>
    <property type="evidence" value="ECO:0007669"/>
    <property type="project" value="TreeGrafter"/>
</dbReference>
<dbReference type="InterPro" id="IPR036282">
    <property type="entry name" value="Glutathione-S-Trfase_C_sf"/>
</dbReference>
<keyword evidence="3" id="KW-0808">Transferase</keyword>
<dbReference type="InterPro" id="IPR004045">
    <property type="entry name" value="Glutathione_S-Trfase_N"/>
</dbReference>
<dbReference type="SUPFAM" id="SSF52833">
    <property type="entry name" value="Thioredoxin-like"/>
    <property type="match status" value="1"/>
</dbReference>
<dbReference type="SUPFAM" id="SSF47616">
    <property type="entry name" value="GST C-terminal domain-like"/>
    <property type="match status" value="1"/>
</dbReference>